<evidence type="ECO:0000313" key="1">
    <source>
        <dbReference type="EMBL" id="MDC7694308.1"/>
    </source>
</evidence>
<organism evidence="1 2">
    <name type="scientific">Asticcacaulis currens</name>
    <dbReference type="NCBI Taxonomy" id="2984210"/>
    <lineage>
        <taxon>Bacteria</taxon>
        <taxon>Pseudomonadati</taxon>
        <taxon>Pseudomonadota</taxon>
        <taxon>Alphaproteobacteria</taxon>
        <taxon>Caulobacterales</taxon>
        <taxon>Caulobacteraceae</taxon>
        <taxon>Asticcacaulis</taxon>
    </lineage>
</organism>
<dbReference type="RefSeq" id="WP_272741023.1">
    <property type="nucleotide sequence ID" value="NZ_JAQQKW010000004.1"/>
</dbReference>
<dbReference type="Proteomes" id="UP001216595">
    <property type="component" value="Unassembled WGS sequence"/>
</dbReference>
<accession>A0ABT5IDQ2</accession>
<evidence type="ECO:0000313" key="2">
    <source>
        <dbReference type="Proteomes" id="UP001216595"/>
    </source>
</evidence>
<proteinExistence type="predicted"/>
<reference evidence="1 2" key="1">
    <citation type="submission" date="2023-01" db="EMBL/GenBank/DDBJ databases">
        <title>Novel species of the genus Asticcacaulis isolated from rivers.</title>
        <authorList>
            <person name="Lu H."/>
        </authorList>
    </citation>
    <scope>NUCLEOTIDE SEQUENCE [LARGE SCALE GENOMIC DNA]</scope>
    <source>
        <strain evidence="1 2">DXS10W</strain>
    </source>
</reference>
<dbReference type="InterPro" id="IPR008928">
    <property type="entry name" value="6-hairpin_glycosidase_sf"/>
</dbReference>
<gene>
    <name evidence="1" type="ORF">PQU94_08445</name>
</gene>
<dbReference type="EMBL" id="JAQQKW010000004">
    <property type="protein sequence ID" value="MDC7694308.1"/>
    <property type="molecule type" value="Genomic_DNA"/>
</dbReference>
<dbReference type="SUPFAM" id="SSF48208">
    <property type="entry name" value="Six-hairpin glycosidases"/>
    <property type="match status" value="1"/>
</dbReference>
<name>A0ABT5IDQ2_9CAUL</name>
<comment type="caution">
    <text evidence="1">The sequence shown here is derived from an EMBL/GenBank/DDBJ whole genome shotgun (WGS) entry which is preliminary data.</text>
</comment>
<protein>
    <submittedName>
        <fullName evidence="1">Uncharacterized protein</fullName>
    </submittedName>
</protein>
<sequence length="723" mass="81345">MARKTAAVTPETLRVRADLQGRKEAEARLCLGGLTLEVRAGRDTPWLKISRPERGGLALRLIFNSGPYRIEGLETTASGVNFRAQTETGEWTVEVSLKGETLLNVRSALRPAFDLLLPFWPRDLYVLDAQDDPLTTKGRVEAAQRGYNIGLCYFCVEEPAFGCVLYVQNLTALNPYFLATATKPDGVVGGEWPELGYQPPAAPNGNSPPTAPLKAGQTYVISDAYLGLRTECARNETEEARLFIDMIGDIYPHLDRPEPRFHDWPARAEQTLHDLKTAPEATIRHYGQVYLHPYTASEYPDSMVQMSVASAIDEYQTLFGKAEPYRDVLMAGMGRFFDKELRVIRRYLPNVGEDKNANAVDSWYLYHPLMNLGRLALRGDKRARKLFLDSLDYAVRSAHHFRYLWPIQYDVRDFSVITETRGDGYGQTDVAGLYAYVMLQAHQLTGNDLYLNEARAAMQATEGMRFELVYQANLTAWGIAACIKLWRMDGDERYLAQAEVFLASFVHNCVLWDSQIENASAYSNFFGVTCLHDAPYMAAYECFESFSAFDEVLQLAGEQLPPKVKLLLSEYRRFAFDRSWSYYPDALPKEALATTIRNGHIDRALSFPLEDLYADGQPAGQVGQEIYGCGGAFIIAARGFYGVDLPFWLFADYPYSITRNAAGLMLVLKGPTGQMACVRFLAKKRRRLPDLTLRTDETDVSLKTEHNSRLAQVPADATVFVSW</sequence>
<keyword evidence="2" id="KW-1185">Reference proteome</keyword>